<name>A0A2H1VR42_SPOFR</name>
<evidence type="ECO:0000313" key="2">
    <source>
        <dbReference type="EMBL" id="SOQ43289.1"/>
    </source>
</evidence>
<dbReference type="PANTHER" id="PTHR47272:SF2">
    <property type="entry name" value="PIGGYBAC TRANSPOSABLE ELEMENT-DERIVED PROTEIN 3-LIKE"/>
    <property type="match status" value="1"/>
</dbReference>
<gene>
    <name evidence="2" type="ORF">SFRICE_032181</name>
</gene>
<reference evidence="2" key="1">
    <citation type="submission" date="2016-07" db="EMBL/GenBank/DDBJ databases">
        <authorList>
            <person name="Bretaudeau A."/>
        </authorList>
    </citation>
    <scope>NUCLEOTIDE SEQUENCE</scope>
    <source>
        <strain evidence="2">Rice</strain>
        <tissue evidence="2">Whole body</tissue>
    </source>
</reference>
<dbReference type="InterPro" id="IPR029526">
    <property type="entry name" value="PGBD"/>
</dbReference>
<dbReference type="AlphaFoldDB" id="A0A2H1VR42"/>
<sequence>MPKQNPFRPGIYSAVYEKLPLCEEFDTLQTKIEILSDEPPVEEVPAERLQFDNDYYSLVARAKSLLAAGRKDSESVAEFSDAESGERVRNLVRLPKIDLPHFSGGYQDWLEFKDTFLSLIYNSDRIDNINKFYYLRASLQGNAALIIKNIDFKSDNYKIAWELLCEQFDNTRLLLPLPKNVLGNRHQYSLVSENMARDRFFELRNNLHLVNNTRILNRCNDAFYKVRPIFDAVRNRCLELPLEKELCVDEQIVPFTGKHVAKQYIKGKPCPWGLKIFFLCGKHGQAYDFILYQSSSPELDNNLTKKIGYGAAIVLHLTKRIGESKGHELYFDNYFLSYHLLQILKQKKNMSACTARINRFANPSLLSDKEMNKKPRGFSQEVSSYDEDVTVVKWLDNKITHFASNFVGIGETDLVKRWCKKEKKFIDIERPKLLGNTITQWEGLIY</sequence>
<proteinExistence type="predicted"/>
<dbReference type="PANTHER" id="PTHR47272">
    <property type="entry name" value="DDE_TNP_1_7 DOMAIN-CONTAINING PROTEIN"/>
    <property type="match status" value="1"/>
</dbReference>
<accession>A0A2H1VR42</accession>
<dbReference type="EMBL" id="ODYU01003925">
    <property type="protein sequence ID" value="SOQ43289.1"/>
    <property type="molecule type" value="Genomic_DNA"/>
</dbReference>
<evidence type="ECO:0000259" key="1">
    <source>
        <dbReference type="Pfam" id="PF13843"/>
    </source>
</evidence>
<dbReference type="InterPro" id="IPR005312">
    <property type="entry name" value="DUF1759"/>
</dbReference>
<feature type="domain" description="PiggyBac transposable element-derived protein" evidence="1">
    <location>
        <begin position="188"/>
        <end position="433"/>
    </location>
</feature>
<dbReference type="Pfam" id="PF03564">
    <property type="entry name" value="DUF1759"/>
    <property type="match status" value="1"/>
</dbReference>
<dbReference type="Pfam" id="PF13843">
    <property type="entry name" value="DDE_Tnp_1_7"/>
    <property type="match status" value="1"/>
</dbReference>
<protein>
    <submittedName>
        <fullName evidence="2">SFRICE_032181</fullName>
    </submittedName>
</protein>
<organism evidence="2">
    <name type="scientific">Spodoptera frugiperda</name>
    <name type="common">Fall armyworm</name>
    <dbReference type="NCBI Taxonomy" id="7108"/>
    <lineage>
        <taxon>Eukaryota</taxon>
        <taxon>Metazoa</taxon>
        <taxon>Ecdysozoa</taxon>
        <taxon>Arthropoda</taxon>
        <taxon>Hexapoda</taxon>
        <taxon>Insecta</taxon>
        <taxon>Pterygota</taxon>
        <taxon>Neoptera</taxon>
        <taxon>Endopterygota</taxon>
        <taxon>Lepidoptera</taxon>
        <taxon>Glossata</taxon>
        <taxon>Ditrysia</taxon>
        <taxon>Noctuoidea</taxon>
        <taxon>Noctuidae</taxon>
        <taxon>Amphipyrinae</taxon>
        <taxon>Spodoptera</taxon>
    </lineage>
</organism>